<evidence type="ECO:0000313" key="1">
    <source>
        <dbReference type="EMBL" id="SVD52243.1"/>
    </source>
</evidence>
<feature type="non-terminal residue" evidence="1">
    <location>
        <position position="75"/>
    </location>
</feature>
<gene>
    <name evidence="1" type="ORF">METZ01_LOCUS405097</name>
</gene>
<protein>
    <recommendedName>
        <fullName evidence="2">DUF1018 domain-containing protein</fullName>
    </recommendedName>
</protein>
<dbReference type="AlphaFoldDB" id="A0A382W0F9"/>
<sequence length="75" mass="8571">MPTHAELAKIHIAKRDLKLTGPLYRGFLNVLFGQGSARDLTQEQVEELLEHFKSLGWKSEYTKSEMGRKQSEPKA</sequence>
<dbReference type="InterPro" id="IPR009363">
    <property type="entry name" value="Phage_Mu_Gp16"/>
</dbReference>
<dbReference type="Pfam" id="PF06252">
    <property type="entry name" value="GemA"/>
    <property type="match status" value="1"/>
</dbReference>
<proteinExistence type="predicted"/>
<reference evidence="1" key="1">
    <citation type="submission" date="2018-05" db="EMBL/GenBank/DDBJ databases">
        <authorList>
            <person name="Lanie J.A."/>
            <person name="Ng W.-L."/>
            <person name="Kazmierczak K.M."/>
            <person name="Andrzejewski T.M."/>
            <person name="Davidsen T.M."/>
            <person name="Wayne K.J."/>
            <person name="Tettelin H."/>
            <person name="Glass J.I."/>
            <person name="Rusch D."/>
            <person name="Podicherti R."/>
            <person name="Tsui H.-C.T."/>
            <person name="Winkler M.E."/>
        </authorList>
    </citation>
    <scope>NUCLEOTIDE SEQUENCE</scope>
</reference>
<accession>A0A382W0F9</accession>
<name>A0A382W0F9_9ZZZZ</name>
<dbReference type="EMBL" id="UINC01156046">
    <property type="protein sequence ID" value="SVD52243.1"/>
    <property type="molecule type" value="Genomic_DNA"/>
</dbReference>
<evidence type="ECO:0008006" key="2">
    <source>
        <dbReference type="Google" id="ProtNLM"/>
    </source>
</evidence>
<organism evidence="1">
    <name type="scientific">marine metagenome</name>
    <dbReference type="NCBI Taxonomy" id="408172"/>
    <lineage>
        <taxon>unclassified sequences</taxon>
        <taxon>metagenomes</taxon>
        <taxon>ecological metagenomes</taxon>
    </lineage>
</organism>